<evidence type="ECO:0000313" key="2">
    <source>
        <dbReference type="EMBL" id="CAB3758724.1"/>
    </source>
</evidence>
<proteinExistence type="predicted"/>
<keyword evidence="3" id="KW-1185">Reference proteome</keyword>
<organism evidence="2 3">
    <name type="scientific">Paraburkholderia humisilvae</name>
    <dbReference type="NCBI Taxonomy" id="627669"/>
    <lineage>
        <taxon>Bacteria</taxon>
        <taxon>Pseudomonadati</taxon>
        <taxon>Pseudomonadota</taxon>
        <taxon>Betaproteobacteria</taxon>
        <taxon>Burkholderiales</taxon>
        <taxon>Burkholderiaceae</taxon>
        <taxon>Paraburkholderia</taxon>
    </lineage>
</organism>
<sequence length="68" mass="7437">MPDSPNRVDLSLDARLMKRLVRYARQRGTTPEAILIQSVTVYLDGAVAPDPHEASQPQGPKRGPRKGG</sequence>
<evidence type="ECO:0008006" key="4">
    <source>
        <dbReference type="Google" id="ProtNLM"/>
    </source>
</evidence>
<evidence type="ECO:0000256" key="1">
    <source>
        <dbReference type="SAM" id="MobiDB-lite"/>
    </source>
</evidence>
<dbReference type="AlphaFoldDB" id="A0A6J5DZ33"/>
<dbReference type="RefSeq" id="WP_175227633.1">
    <property type="nucleotide sequence ID" value="NZ_CADIKH010000014.1"/>
</dbReference>
<reference evidence="2 3" key="1">
    <citation type="submission" date="2020-04" db="EMBL/GenBank/DDBJ databases">
        <authorList>
            <person name="De Canck E."/>
        </authorList>
    </citation>
    <scope>NUCLEOTIDE SEQUENCE [LARGE SCALE GENOMIC DNA]</scope>
    <source>
        <strain evidence="2 3">LMG 29542</strain>
    </source>
</reference>
<gene>
    <name evidence="2" type="ORF">LMG29542_03414</name>
</gene>
<accession>A0A6J5DZ33</accession>
<feature type="region of interest" description="Disordered" evidence="1">
    <location>
        <begin position="47"/>
        <end position="68"/>
    </location>
</feature>
<evidence type="ECO:0000313" key="3">
    <source>
        <dbReference type="Proteomes" id="UP000494363"/>
    </source>
</evidence>
<dbReference type="EMBL" id="CADIKH010000014">
    <property type="protein sequence ID" value="CAB3758724.1"/>
    <property type="molecule type" value="Genomic_DNA"/>
</dbReference>
<name>A0A6J5DZ33_9BURK</name>
<protein>
    <recommendedName>
        <fullName evidence="4">Ribbon-helix-helix protein CopG domain-containing protein</fullName>
    </recommendedName>
</protein>
<dbReference type="Proteomes" id="UP000494363">
    <property type="component" value="Unassembled WGS sequence"/>
</dbReference>